<dbReference type="Gramene" id="rna12646">
    <property type="protein sequence ID" value="RHN76337.1"/>
    <property type="gene ID" value="gene12646"/>
</dbReference>
<evidence type="ECO:0000313" key="1">
    <source>
        <dbReference type="EMBL" id="RHN76337.1"/>
    </source>
</evidence>
<dbReference type="Proteomes" id="UP000265566">
    <property type="component" value="Chromosome 2"/>
</dbReference>
<sequence>MNELVANPLLVQEQFCFLVLETAVTLLLSPFCNSTLLGQQVCDDEDSLLPLTC</sequence>
<name>A0A396JMS9_MEDTR</name>
<evidence type="ECO:0000313" key="2">
    <source>
        <dbReference type="Proteomes" id="UP000265566"/>
    </source>
</evidence>
<dbReference type="AlphaFoldDB" id="A0A396JMS9"/>
<comment type="caution">
    <text evidence="1">The sequence shown here is derived from an EMBL/GenBank/DDBJ whole genome shotgun (WGS) entry which is preliminary data.</text>
</comment>
<protein>
    <submittedName>
        <fullName evidence="1">Uncharacterized protein</fullName>
    </submittedName>
</protein>
<reference evidence="2" key="1">
    <citation type="journal article" date="2018" name="Nat. Plants">
        <title>Whole-genome landscape of Medicago truncatula symbiotic genes.</title>
        <authorList>
            <person name="Pecrix Y."/>
            <person name="Staton S.E."/>
            <person name="Sallet E."/>
            <person name="Lelandais-Briere C."/>
            <person name="Moreau S."/>
            <person name="Carrere S."/>
            <person name="Blein T."/>
            <person name="Jardinaud M.F."/>
            <person name="Latrasse D."/>
            <person name="Zouine M."/>
            <person name="Zahm M."/>
            <person name="Kreplak J."/>
            <person name="Mayjonade B."/>
            <person name="Satge C."/>
            <person name="Perez M."/>
            <person name="Cauet S."/>
            <person name="Marande W."/>
            <person name="Chantry-Darmon C."/>
            <person name="Lopez-Roques C."/>
            <person name="Bouchez O."/>
            <person name="Berard A."/>
            <person name="Debelle F."/>
            <person name="Munos S."/>
            <person name="Bendahmane A."/>
            <person name="Berges H."/>
            <person name="Niebel A."/>
            <person name="Buitink J."/>
            <person name="Frugier F."/>
            <person name="Benhamed M."/>
            <person name="Crespi M."/>
            <person name="Gouzy J."/>
            <person name="Gamas P."/>
        </authorList>
    </citation>
    <scope>NUCLEOTIDE SEQUENCE [LARGE SCALE GENOMIC DNA]</scope>
    <source>
        <strain evidence="2">cv. Jemalong A17</strain>
    </source>
</reference>
<gene>
    <name evidence="1" type="ORF">MtrunA17_Chr2g0330961</name>
</gene>
<dbReference type="EMBL" id="PSQE01000002">
    <property type="protein sequence ID" value="RHN76337.1"/>
    <property type="molecule type" value="Genomic_DNA"/>
</dbReference>
<organism evidence="1 2">
    <name type="scientific">Medicago truncatula</name>
    <name type="common">Barrel medic</name>
    <name type="synonym">Medicago tribuloides</name>
    <dbReference type="NCBI Taxonomy" id="3880"/>
    <lineage>
        <taxon>Eukaryota</taxon>
        <taxon>Viridiplantae</taxon>
        <taxon>Streptophyta</taxon>
        <taxon>Embryophyta</taxon>
        <taxon>Tracheophyta</taxon>
        <taxon>Spermatophyta</taxon>
        <taxon>Magnoliopsida</taxon>
        <taxon>eudicotyledons</taxon>
        <taxon>Gunneridae</taxon>
        <taxon>Pentapetalae</taxon>
        <taxon>rosids</taxon>
        <taxon>fabids</taxon>
        <taxon>Fabales</taxon>
        <taxon>Fabaceae</taxon>
        <taxon>Papilionoideae</taxon>
        <taxon>50 kb inversion clade</taxon>
        <taxon>NPAAA clade</taxon>
        <taxon>Hologalegina</taxon>
        <taxon>IRL clade</taxon>
        <taxon>Trifolieae</taxon>
        <taxon>Medicago</taxon>
    </lineage>
</organism>
<accession>A0A396JMS9</accession>
<proteinExistence type="predicted"/>